<sequence>IVSDASTCRCHLAYLHLDTYRKWCTNNNFASMLPSDVKARKTVATIANAQQTSIDGHVTELPKHTVVVPYTAALFREAAVEWLISTSQPIQAVDHPSFKKMIDVASRATNGVIIPNRKATYCDIMDLFKNQMMKLKERLNVYLY</sequence>
<dbReference type="OrthoDB" id="3256444at2759"/>
<accession>A0A9P7AKD0</accession>
<evidence type="ECO:0000313" key="1">
    <source>
        <dbReference type="EMBL" id="KAG1790326.1"/>
    </source>
</evidence>
<dbReference type="RefSeq" id="XP_041157298.1">
    <property type="nucleotide sequence ID" value="XM_041298286.1"/>
</dbReference>
<evidence type="ECO:0000313" key="3">
    <source>
        <dbReference type="Proteomes" id="UP000719766"/>
    </source>
</evidence>
<evidence type="ECO:0000313" key="2">
    <source>
        <dbReference type="EMBL" id="KAG1790327.1"/>
    </source>
</evidence>
<organism evidence="1 3">
    <name type="scientific">Suillus plorans</name>
    <dbReference type="NCBI Taxonomy" id="116603"/>
    <lineage>
        <taxon>Eukaryota</taxon>
        <taxon>Fungi</taxon>
        <taxon>Dikarya</taxon>
        <taxon>Basidiomycota</taxon>
        <taxon>Agaricomycotina</taxon>
        <taxon>Agaricomycetes</taxon>
        <taxon>Agaricomycetidae</taxon>
        <taxon>Boletales</taxon>
        <taxon>Suillineae</taxon>
        <taxon>Suillaceae</taxon>
        <taxon>Suillus</taxon>
    </lineage>
</organism>
<comment type="caution">
    <text evidence="1">The sequence shown here is derived from an EMBL/GenBank/DDBJ whole genome shotgun (WGS) entry which is preliminary data.</text>
</comment>
<reference evidence="1" key="1">
    <citation type="journal article" date="2020" name="New Phytol.">
        <title>Comparative genomics reveals dynamic genome evolution in host specialist ectomycorrhizal fungi.</title>
        <authorList>
            <person name="Lofgren L.A."/>
            <person name="Nguyen N.H."/>
            <person name="Vilgalys R."/>
            <person name="Ruytinx J."/>
            <person name="Liao H.L."/>
            <person name="Branco S."/>
            <person name="Kuo A."/>
            <person name="LaButti K."/>
            <person name="Lipzen A."/>
            <person name="Andreopoulos W."/>
            <person name="Pangilinan J."/>
            <person name="Riley R."/>
            <person name="Hundley H."/>
            <person name="Na H."/>
            <person name="Barry K."/>
            <person name="Grigoriev I.V."/>
            <person name="Stajich J.E."/>
            <person name="Kennedy P.G."/>
        </authorList>
    </citation>
    <scope>NUCLEOTIDE SEQUENCE</scope>
    <source>
        <strain evidence="1">S12</strain>
    </source>
</reference>
<keyword evidence="3" id="KW-1185">Reference proteome</keyword>
<proteinExistence type="predicted"/>
<name>A0A9P7AKD0_9AGAM</name>
<protein>
    <submittedName>
        <fullName evidence="1">Uncharacterized protein</fullName>
    </submittedName>
</protein>
<dbReference type="EMBL" id="JABBWE010000051">
    <property type="protein sequence ID" value="KAG1790326.1"/>
    <property type="molecule type" value="Genomic_DNA"/>
</dbReference>
<gene>
    <name evidence="1" type="ORF">HD556DRAFT_1242510</name>
    <name evidence="2" type="ORF">HD556DRAFT_1242527</name>
</gene>
<dbReference type="AlphaFoldDB" id="A0A9P7AKD0"/>
<dbReference type="Proteomes" id="UP000719766">
    <property type="component" value="Unassembled WGS sequence"/>
</dbReference>
<dbReference type="EMBL" id="JABBWE010000051">
    <property type="protein sequence ID" value="KAG1790327.1"/>
    <property type="molecule type" value="Genomic_DNA"/>
</dbReference>
<dbReference type="GeneID" id="64592050"/>
<feature type="non-terminal residue" evidence="1">
    <location>
        <position position="144"/>
    </location>
</feature>